<dbReference type="GO" id="GO:0033179">
    <property type="term" value="C:proton-transporting V-type ATPase, V0 domain"/>
    <property type="evidence" value="ECO:0007669"/>
    <property type="project" value="InterPro"/>
</dbReference>
<accession>A0A1I1DXL9</accession>
<keyword evidence="8" id="KW-1185">Reference proteome</keyword>
<dbReference type="Proteomes" id="UP000199161">
    <property type="component" value="Unassembled WGS sequence"/>
</dbReference>
<keyword evidence="3 6" id="KW-0375">Hydrogen ion transport</keyword>
<dbReference type="InterPro" id="IPR014272">
    <property type="entry name" value="ATPase_V0-cplx_csu"/>
</dbReference>
<sequence length="366" mass="41861">MNASGSNPESGTLGASNPEYVVGRVRSRRASLFADEDYRKLIRMGPSGIARFMEESEYEREINELGTRFSGVDLIEHALNRNLAKHFQDLLDWSEGRLYDLIARYLRKFDVWNLKTIIRGIYTDTDPEEYQTDLIRAGELDDRTLDRLMEADEIEDAIEMLSRTTYYEPLMAAYEEFEETGALVPLENALDRAFYERLLEDVSRPPGQEQPQEGPEARYIEFLQAEIDFRNARNALRLARSGADLDPASYYIEGGVLFEESELNRLVADYDELIDHIAENKRYGDRLSGALDRLRDADSLIQFEHAVDAALLQYSDTLSSIYPVSVSAVLSYILAKEREVENIRAIARGREVGLDESEIEEELVIL</sequence>
<keyword evidence="4 6" id="KW-0406">Ion transport</keyword>
<keyword evidence="5 6" id="KW-0066">ATP synthesis</keyword>
<dbReference type="InterPro" id="IPR035067">
    <property type="entry name" value="V-type_ATPase_csu/dsu"/>
</dbReference>
<organism evidence="7 8">
    <name type="scientific">Natronobacterium haloterrestre</name>
    <name type="common">Halobiforma haloterrestris</name>
    <dbReference type="NCBI Taxonomy" id="148448"/>
    <lineage>
        <taxon>Archaea</taxon>
        <taxon>Methanobacteriati</taxon>
        <taxon>Methanobacteriota</taxon>
        <taxon>Stenosarchaea group</taxon>
        <taxon>Halobacteria</taxon>
        <taxon>Halobacteriales</taxon>
        <taxon>Natrialbaceae</taxon>
        <taxon>Natronobacterium</taxon>
    </lineage>
</organism>
<dbReference type="PANTHER" id="PTHR38682:SF1">
    <property type="entry name" value="V-TYPE ATP SYNTHASE SUBUNIT C"/>
    <property type="match status" value="1"/>
</dbReference>
<evidence type="ECO:0000313" key="7">
    <source>
        <dbReference type="EMBL" id="SFB79675.1"/>
    </source>
</evidence>
<evidence type="ECO:0000256" key="2">
    <source>
        <dbReference type="ARBA" id="ARBA00022448"/>
    </source>
</evidence>
<comment type="similarity">
    <text evidence="1 6">Belongs to the V-ATPase V0D/AC39 subunit family.</text>
</comment>
<dbReference type="GO" id="GO:0005524">
    <property type="term" value="F:ATP binding"/>
    <property type="evidence" value="ECO:0007669"/>
    <property type="project" value="UniProtKB-UniRule"/>
</dbReference>
<dbReference type="Pfam" id="PF01992">
    <property type="entry name" value="vATP-synt_AC39"/>
    <property type="match status" value="1"/>
</dbReference>
<comment type="subunit">
    <text evidence="6">Has multiple subunits with at least A(3), B(3), C, D, E, F, H, I and proteolipid K(x).</text>
</comment>
<gene>
    <name evidence="6" type="primary">atpC</name>
    <name evidence="7" type="ORF">SAMN05444422_10259</name>
</gene>
<dbReference type="InterPro" id="IPR036079">
    <property type="entry name" value="ATPase_csu/dsu_sf"/>
</dbReference>
<evidence type="ECO:0000256" key="3">
    <source>
        <dbReference type="ARBA" id="ARBA00022781"/>
    </source>
</evidence>
<dbReference type="Gene3D" id="1.10.132.50">
    <property type="entry name" value="ATP synthase (C/AC39) subunit, domain 3"/>
    <property type="match status" value="1"/>
</dbReference>
<dbReference type="GO" id="GO:0042777">
    <property type="term" value="P:proton motive force-driven plasma membrane ATP synthesis"/>
    <property type="evidence" value="ECO:0007669"/>
    <property type="project" value="UniProtKB-UniRule"/>
</dbReference>
<dbReference type="PANTHER" id="PTHR38682">
    <property type="entry name" value="V-TYPE ATP SYNTHASE SUBUNIT C"/>
    <property type="match status" value="1"/>
</dbReference>
<dbReference type="AlphaFoldDB" id="A0A1I1DXL9"/>
<dbReference type="InterPro" id="IPR050873">
    <property type="entry name" value="V-ATPase_V0D/AC39_subunit"/>
</dbReference>
<evidence type="ECO:0000256" key="1">
    <source>
        <dbReference type="ARBA" id="ARBA00006709"/>
    </source>
</evidence>
<dbReference type="HAMAP" id="MF_00314">
    <property type="entry name" value="ATP_synth_C_arch"/>
    <property type="match status" value="1"/>
</dbReference>
<reference evidence="8" key="1">
    <citation type="submission" date="2016-10" db="EMBL/GenBank/DDBJ databases">
        <authorList>
            <person name="Varghese N."/>
            <person name="Submissions S."/>
        </authorList>
    </citation>
    <scope>NUCLEOTIDE SEQUENCE [LARGE SCALE GENOMIC DNA]</scope>
    <source>
        <strain evidence="8">DSM 13078</strain>
    </source>
</reference>
<dbReference type="GO" id="GO:0005886">
    <property type="term" value="C:plasma membrane"/>
    <property type="evidence" value="ECO:0007669"/>
    <property type="project" value="UniProtKB-SubCell"/>
</dbReference>
<dbReference type="InterPro" id="IPR044911">
    <property type="entry name" value="V-type_ATPase_csu/dsu_dom_3"/>
</dbReference>
<dbReference type="InterPro" id="IPR002843">
    <property type="entry name" value="ATPase_V0-cplx_csu/dsu"/>
</dbReference>
<protein>
    <recommendedName>
        <fullName evidence="6">A-type ATP synthase subunit C</fullName>
    </recommendedName>
</protein>
<name>A0A1I1DXL9_NATHA</name>
<dbReference type="SUPFAM" id="SSF103486">
    <property type="entry name" value="V-type ATP synthase subunit C"/>
    <property type="match status" value="1"/>
</dbReference>
<dbReference type="RefSeq" id="WP_089785687.1">
    <property type="nucleotide sequence ID" value="NZ_FOKW01000002.1"/>
</dbReference>
<evidence type="ECO:0000313" key="8">
    <source>
        <dbReference type="Proteomes" id="UP000199161"/>
    </source>
</evidence>
<keyword evidence="2 6" id="KW-0813">Transport</keyword>
<dbReference type="EMBL" id="FOKW01000002">
    <property type="protein sequence ID" value="SFB79675.1"/>
    <property type="molecule type" value="Genomic_DNA"/>
</dbReference>
<dbReference type="OrthoDB" id="4272at2157"/>
<dbReference type="GO" id="GO:0046961">
    <property type="term" value="F:proton-transporting ATPase activity, rotational mechanism"/>
    <property type="evidence" value="ECO:0007669"/>
    <property type="project" value="InterPro"/>
</dbReference>
<dbReference type="Gene3D" id="1.20.1690.10">
    <property type="entry name" value="V-type ATP synthase subunit C domain"/>
    <property type="match status" value="2"/>
</dbReference>
<keyword evidence="6" id="KW-1003">Cell membrane</keyword>
<proteinExistence type="inferred from homology"/>
<dbReference type="NCBIfam" id="TIGR02923">
    <property type="entry name" value="AhaC"/>
    <property type="match status" value="1"/>
</dbReference>
<keyword evidence="6" id="KW-0472">Membrane</keyword>
<comment type="subcellular location">
    <subcellularLocation>
        <location evidence="6">Cell membrane</location>
        <topology evidence="6">Peripheral membrane protein</topology>
    </subcellularLocation>
</comment>
<dbReference type="NCBIfam" id="NF002265">
    <property type="entry name" value="PRK01198.1-1"/>
    <property type="match status" value="1"/>
</dbReference>
<comment type="function">
    <text evidence="6">Component of the A-type ATP synthase that produces ATP from ADP in the presence of a proton gradient across the membrane.</text>
</comment>
<evidence type="ECO:0000256" key="6">
    <source>
        <dbReference type="HAMAP-Rule" id="MF_00314"/>
    </source>
</evidence>
<evidence type="ECO:0000256" key="5">
    <source>
        <dbReference type="ARBA" id="ARBA00023310"/>
    </source>
</evidence>
<dbReference type="GO" id="GO:0046933">
    <property type="term" value="F:proton-transporting ATP synthase activity, rotational mechanism"/>
    <property type="evidence" value="ECO:0007669"/>
    <property type="project" value="UniProtKB-UniRule"/>
</dbReference>
<evidence type="ECO:0000256" key="4">
    <source>
        <dbReference type="ARBA" id="ARBA00023065"/>
    </source>
</evidence>